<sequence>MKLMVIGLGQCGGRIADGFARLNARARGHRGIDIITGAFAVNTDVADLSGLSKVKPDCQHRILIGGRRTSGHGVGKIIELGAEIAREDADKVVDAIRWARRCFETDAFLLAAGAAGGTIRDW</sequence>
<evidence type="ECO:0000313" key="2">
    <source>
        <dbReference type="EMBL" id="GAH33087.1"/>
    </source>
</evidence>
<feature type="domain" description="Tubulin/FtsZ GTPase" evidence="1">
    <location>
        <begin position="3"/>
        <end position="118"/>
    </location>
</feature>
<name>X1EKI5_9ZZZZ</name>
<proteinExistence type="predicted"/>
<dbReference type="InterPro" id="IPR036525">
    <property type="entry name" value="Tubulin/FtsZ_GTPase_sf"/>
</dbReference>
<dbReference type="GO" id="GO:0005525">
    <property type="term" value="F:GTP binding"/>
    <property type="evidence" value="ECO:0007669"/>
    <property type="project" value="InterPro"/>
</dbReference>
<dbReference type="Gene3D" id="3.40.50.1440">
    <property type="entry name" value="Tubulin/FtsZ, GTPase domain"/>
    <property type="match status" value="1"/>
</dbReference>
<dbReference type="SUPFAM" id="SSF52490">
    <property type="entry name" value="Tubulin nucleotide-binding domain-like"/>
    <property type="match status" value="1"/>
</dbReference>
<organism evidence="2">
    <name type="scientific">marine sediment metagenome</name>
    <dbReference type="NCBI Taxonomy" id="412755"/>
    <lineage>
        <taxon>unclassified sequences</taxon>
        <taxon>metagenomes</taxon>
        <taxon>ecological metagenomes</taxon>
    </lineage>
</organism>
<gene>
    <name evidence="2" type="ORF">S03H2_21982</name>
</gene>
<comment type="caution">
    <text evidence="2">The sequence shown here is derived from an EMBL/GenBank/DDBJ whole genome shotgun (WGS) entry which is preliminary data.</text>
</comment>
<dbReference type="AlphaFoldDB" id="X1EKI5"/>
<reference evidence="2" key="1">
    <citation type="journal article" date="2014" name="Front. Microbiol.">
        <title>High frequency of phylogenetically diverse reductive dehalogenase-homologous genes in deep subseafloor sedimentary metagenomes.</title>
        <authorList>
            <person name="Kawai M."/>
            <person name="Futagami T."/>
            <person name="Toyoda A."/>
            <person name="Takaki Y."/>
            <person name="Nishi S."/>
            <person name="Hori S."/>
            <person name="Arai W."/>
            <person name="Tsubouchi T."/>
            <person name="Morono Y."/>
            <person name="Uchiyama I."/>
            <person name="Ito T."/>
            <person name="Fujiyama A."/>
            <person name="Inagaki F."/>
            <person name="Takami H."/>
        </authorList>
    </citation>
    <scope>NUCLEOTIDE SEQUENCE</scope>
    <source>
        <strain evidence="2">Expedition CK06-06</strain>
    </source>
</reference>
<dbReference type="InterPro" id="IPR003008">
    <property type="entry name" value="Tubulin_FtsZ_GTPase"/>
</dbReference>
<dbReference type="Pfam" id="PF00091">
    <property type="entry name" value="Tubulin"/>
    <property type="match status" value="1"/>
</dbReference>
<evidence type="ECO:0000259" key="1">
    <source>
        <dbReference type="Pfam" id="PF00091"/>
    </source>
</evidence>
<accession>X1EKI5</accession>
<dbReference type="EMBL" id="BARU01011767">
    <property type="protein sequence ID" value="GAH33087.1"/>
    <property type="molecule type" value="Genomic_DNA"/>
</dbReference>
<protein>
    <recommendedName>
        <fullName evidence="1">Tubulin/FtsZ GTPase domain-containing protein</fullName>
    </recommendedName>
</protein>